<dbReference type="InterPro" id="IPR011009">
    <property type="entry name" value="Kinase-like_dom_sf"/>
</dbReference>
<dbReference type="SUPFAM" id="SSF56112">
    <property type="entry name" value="Protein kinase-like (PK-like)"/>
    <property type="match status" value="1"/>
</dbReference>
<sequence length="151" mass="17209">VIKGLKAIHQKHLVHCDFHAGNILLNTNYIYDVRFHTYIFISDMGLCKEVHDVNQSNIYGVIPYVAPEVLKGKPYTQAADIYSFGMIMYFIATGGQPFANCAHDEILVLNICDGIRPEIKEPVAPKCYIDLMKRCWDPNPDNRPKATECYE</sequence>
<dbReference type="PANTHER" id="PTHR23257">
    <property type="entry name" value="SERINE-THREONINE PROTEIN KINASE"/>
    <property type="match status" value="1"/>
</dbReference>
<name>A0A2P4P956_RHIID</name>
<reference evidence="2 3" key="2">
    <citation type="journal article" date="2018" name="New Phytol.">
        <title>High intraspecific genome diversity in the model arbuscular mycorrhizal symbiont Rhizophagus irregularis.</title>
        <authorList>
            <person name="Chen E.C.H."/>
            <person name="Morin E."/>
            <person name="Beaudet D."/>
            <person name="Noel J."/>
            <person name="Yildirir G."/>
            <person name="Ndikumana S."/>
            <person name="Charron P."/>
            <person name="St-Onge C."/>
            <person name="Giorgi J."/>
            <person name="Kruger M."/>
            <person name="Marton T."/>
            <person name="Ropars J."/>
            <person name="Grigoriev I.V."/>
            <person name="Hainaut M."/>
            <person name="Henrissat B."/>
            <person name="Roux C."/>
            <person name="Martin F."/>
            <person name="Corradi N."/>
        </authorList>
    </citation>
    <scope>NUCLEOTIDE SEQUENCE [LARGE SCALE GENOMIC DNA]</scope>
    <source>
        <strain evidence="2 3">DAOM 197198</strain>
    </source>
</reference>
<comment type="caution">
    <text evidence="2">The sequence shown here is derived from an EMBL/GenBank/DDBJ whole genome shotgun (WGS) entry which is preliminary data.</text>
</comment>
<proteinExistence type="predicted"/>
<protein>
    <submittedName>
        <fullName evidence="2">Kinase-like domain-containing protein</fullName>
    </submittedName>
</protein>
<dbReference type="EMBL" id="AUPC02000321">
    <property type="protein sequence ID" value="POG61918.1"/>
    <property type="molecule type" value="Genomic_DNA"/>
</dbReference>
<feature type="non-terminal residue" evidence="2">
    <location>
        <position position="1"/>
    </location>
</feature>
<dbReference type="GO" id="GO:0007165">
    <property type="term" value="P:signal transduction"/>
    <property type="evidence" value="ECO:0007669"/>
    <property type="project" value="TreeGrafter"/>
</dbReference>
<gene>
    <name evidence="2" type="ORF">GLOIN_2v1435749</name>
</gene>
<dbReference type="PROSITE" id="PS50011">
    <property type="entry name" value="PROTEIN_KINASE_DOM"/>
    <property type="match status" value="1"/>
</dbReference>
<evidence type="ECO:0000313" key="3">
    <source>
        <dbReference type="Proteomes" id="UP000018888"/>
    </source>
</evidence>
<reference evidence="2 3" key="1">
    <citation type="journal article" date="2013" name="Proc. Natl. Acad. Sci. U.S.A.">
        <title>Genome of an arbuscular mycorrhizal fungus provides insight into the oldest plant symbiosis.</title>
        <authorList>
            <person name="Tisserant E."/>
            <person name="Malbreil M."/>
            <person name="Kuo A."/>
            <person name="Kohler A."/>
            <person name="Symeonidi A."/>
            <person name="Balestrini R."/>
            <person name="Charron P."/>
            <person name="Duensing N."/>
            <person name="Frei Dit Frey N."/>
            <person name="Gianinazzi-Pearson V."/>
            <person name="Gilbert L.B."/>
            <person name="Handa Y."/>
            <person name="Herr J.R."/>
            <person name="Hijri M."/>
            <person name="Koul R."/>
            <person name="Kawaguchi M."/>
            <person name="Krajinski F."/>
            <person name="Lammers P.J."/>
            <person name="Masclaux F.G."/>
            <person name="Murat C."/>
            <person name="Morin E."/>
            <person name="Ndikumana S."/>
            <person name="Pagni M."/>
            <person name="Petitpierre D."/>
            <person name="Requena N."/>
            <person name="Rosikiewicz P."/>
            <person name="Riley R."/>
            <person name="Saito K."/>
            <person name="San Clemente H."/>
            <person name="Shapiro H."/>
            <person name="van Tuinen D."/>
            <person name="Becard G."/>
            <person name="Bonfante P."/>
            <person name="Paszkowski U."/>
            <person name="Shachar-Hill Y.Y."/>
            <person name="Tuskan G.A."/>
            <person name="Young P.W."/>
            <person name="Sanders I.R."/>
            <person name="Henrissat B."/>
            <person name="Rensing S.A."/>
            <person name="Grigoriev I.V."/>
            <person name="Corradi N."/>
            <person name="Roux C."/>
            <person name="Martin F."/>
        </authorList>
    </citation>
    <scope>NUCLEOTIDE SEQUENCE [LARGE SCALE GENOMIC DNA]</scope>
    <source>
        <strain evidence="2 3">DAOM 197198</strain>
    </source>
</reference>
<dbReference type="Gene3D" id="1.10.510.10">
    <property type="entry name" value="Transferase(Phosphotransferase) domain 1"/>
    <property type="match status" value="1"/>
</dbReference>
<organism evidence="2 3">
    <name type="scientific">Rhizophagus irregularis (strain DAOM 181602 / DAOM 197198 / MUCL 43194)</name>
    <name type="common">Arbuscular mycorrhizal fungus</name>
    <name type="synonym">Glomus intraradices</name>
    <dbReference type="NCBI Taxonomy" id="747089"/>
    <lineage>
        <taxon>Eukaryota</taxon>
        <taxon>Fungi</taxon>
        <taxon>Fungi incertae sedis</taxon>
        <taxon>Mucoromycota</taxon>
        <taxon>Glomeromycotina</taxon>
        <taxon>Glomeromycetes</taxon>
        <taxon>Glomerales</taxon>
        <taxon>Glomeraceae</taxon>
        <taxon>Rhizophagus</taxon>
    </lineage>
</organism>
<accession>A0A2P4P956</accession>
<dbReference type="GO" id="GO:0005737">
    <property type="term" value="C:cytoplasm"/>
    <property type="evidence" value="ECO:0007669"/>
    <property type="project" value="TreeGrafter"/>
</dbReference>
<dbReference type="AlphaFoldDB" id="A0A2P4P956"/>
<evidence type="ECO:0000259" key="1">
    <source>
        <dbReference type="PROSITE" id="PS50011"/>
    </source>
</evidence>
<dbReference type="Pfam" id="PF00069">
    <property type="entry name" value="Pkinase"/>
    <property type="match status" value="1"/>
</dbReference>
<dbReference type="Proteomes" id="UP000018888">
    <property type="component" value="Unassembled WGS sequence"/>
</dbReference>
<keyword evidence="3" id="KW-1185">Reference proteome</keyword>
<dbReference type="InterPro" id="IPR000719">
    <property type="entry name" value="Prot_kinase_dom"/>
</dbReference>
<dbReference type="GO" id="GO:0005524">
    <property type="term" value="F:ATP binding"/>
    <property type="evidence" value="ECO:0007669"/>
    <property type="project" value="InterPro"/>
</dbReference>
<dbReference type="GO" id="GO:0004672">
    <property type="term" value="F:protein kinase activity"/>
    <property type="evidence" value="ECO:0007669"/>
    <property type="project" value="InterPro"/>
</dbReference>
<dbReference type="InterPro" id="IPR050167">
    <property type="entry name" value="Ser_Thr_protein_kinase"/>
</dbReference>
<feature type="domain" description="Protein kinase" evidence="1">
    <location>
        <begin position="1"/>
        <end position="151"/>
    </location>
</feature>
<evidence type="ECO:0000313" key="2">
    <source>
        <dbReference type="EMBL" id="POG61918.1"/>
    </source>
</evidence>
<feature type="non-terminal residue" evidence="2">
    <location>
        <position position="151"/>
    </location>
</feature>